<dbReference type="GO" id="GO:0000166">
    <property type="term" value="F:nucleotide binding"/>
    <property type="evidence" value="ECO:0007669"/>
    <property type="project" value="UniProtKB-KW"/>
</dbReference>
<keyword evidence="5" id="KW-0611">Plant defense</keyword>
<dbReference type="PANTHER" id="PTHR19338:SF65">
    <property type="entry name" value="OS06G0163900 PROTEIN"/>
    <property type="match status" value="1"/>
</dbReference>
<keyword evidence="3" id="KW-0677">Repeat</keyword>
<comment type="similarity">
    <text evidence="1">Belongs to the disease resistance NB-LRR family.</text>
</comment>
<evidence type="ECO:0000256" key="2">
    <source>
        <dbReference type="ARBA" id="ARBA00022614"/>
    </source>
</evidence>
<dbReference type="InterPro" id="IPR038005">
    <property type="entry name" value="RX-like_CC"/>
</dbReference>
<keyword evidence="4" id="KW-0547">Nucleotide-binding</keyword>
<dbReference type="Gramene" id="TVU24893">
    <property type="protein sequence ID" value="TVU24893"/>
    <property type="gene ID" value="EJB05_27357"/>
</dbReference>
<comment type="caution">
    <text evidence="8">The sequence shown here is derived from an EMBL/GenBank/DDBJ whole genome shotgun (WGS) entry which is preliminary data.</text>
</comment>
<evidence type="ECO:0000313" key="8">
    <source>
        <dbReference type="EMBL" id="TVU24893.1"/>
    </source>
</evidence>
<organism evidence="8 9">
    <name type="scientific">Eragrostis curvula</name>
    <name type="common">weeping love grass</name>
    <dbReference type="NCBI Taxonomy" id="38414"/>
    <lineage>
        <taxon>Eukaryota</taxon>
        <taxon>Viridiplantae</taxon>
        <taxon>Streptophyta</taxon>
        <taxon>Embryophyta</taxon>
        <taxon>Tracheophyta</taxon>
        <taxon>Spermatophyta</taxon>
        <taxon>Magnoliopsida</taxon>
        <taxon>Liliopsida</taxon>
        <taxon>Poales</taxon>
        <taxon>Poaceae</taxon>
        <taxon>PACMAD clade</taxon>
        <taxon>Chloridoideae</taxon>
        <taxon>Eragrostideae</taxon>
        <taxon>Eragrostidinae</taxon>
        <taxon>Eragrostis</taxon>
    </lineage>
</organism>
<proteinExistence type="inferred from homology"/>
<protein>
    <recommendedName>
        <fullName evidence="7">Disease resistance N-terminal domain-containing protein</fullName>
    </recommendedName>
</protein>
<dbReference type="CDD" id="cd14798">
    <property type="entry name" value="RX-CC_like"/>
    <property type="match status" value="1"/>
</dbReference>
<keyword evidence="2" id="KW-0433">Leucine-rich repeat</keyword>
<sequence length="218" mass="24169">MEAILVKTIVVSASTGVIKPLLSKLTTLMGDEYKKLKGVRTQVSLLKDELGTINAFLETLELMDELDPLVKNWKSHVREMAYDIEDCIDDFMHHLGETDSNKGFINKTVRRLKTLRQRHQIVHQIHYKKCYDSRSAQVLADRLRGTAAGMGRADAAPEALGLDLRRHLRPLFRLASTAPHGAGHGPVSVQEAEMRRAAGGKDELAQAATGRVPPARSI</sequence>
<name>A0A5J9UMB9_9POAL</name>
<evidence type="ECO:0000256" key="3">
    <source>
        <dbReference type="ARBA" id="ARBA00022737"/>
    </source>
</evidence>
<feature type="region of interest" description="Disordered" evidence="6">
    <location>
        <begin position="198"/>
        <end position="218"/>
    </location>
</feature>
<evidence type="ECO:0000259" key="7">
    <source>
        <dbReference type="Pfam" id="PF18052"/>
    </source>
</evidence>
<dbReference type="EMBL" id="RWGY01000013">
    <property type="protein sequence ID" value="TVU24893.1"/>
    <property type="molecule type" value="Genomic_DNA"/>
</dbReference>
<feature type="domain" description="Disease resistance N-terminal" evidence="7">
    <location>
        <begin position="17"/>
        <end position="105"/>
    </location>
</feature>
<dbReference type="OrthoDB" id="683874at2759"/>
<feature type="non-terminal residue" evidence="8">
    <location>
        <position position="1"/>
    </location>
</feature>
<dbReference type="Pfam" id="PF18052">
    <property type="entry name" value="Rx_N"/>
    <property type="match status" value="1"/>
</dbReference>
<evidence type="ECO:0000256" key="5">
    <source>
        <dbReference type="ARBA" id="ARBA00022821"/>
    </source>
</evidence>
<dbReference type="InterPro" id="IPR041118">
    <property type="entry name" value="Rx_N"/>
</dbReference>
<dbReference type="PANTHER" id="PTHR19338">
    <property type="entry name" value="TRANSLOCASE OF INNER MITOCHONDRIAL MEMBRANE 13 HOMOLOG"/>
    <property type="match status" value="1"/>
</dbReference>
<dbReference type="Proteomes" id="UP000324897">
    <property type="component" value="Chromosome 2"/>
</dbReference>
<reference evidence="8 9" key="1">
    <citation type="journal article" date="2019" name="Sci. Rep.">
        <title>A high-quality genome of Eragrostis curvula grass provides insights into Poaceae evolution and supports new strategies to enhance forage quality.</title>
        <authorList>
            <person name="Carballo J."/>
            <person name="Santos B.A.C.M."/>
            <person name="Zappacosta D."/>
            <person name="Garbus I."/>
            <person name="Selva J.P."/>
            <person name="Gallo C.A."/>
            <person name="Diaz A."/>
            <person name="Albertini E."/>
            <person name="Caccamo M."/>
            <person name="Echenique V."/>
        </authorList>
    </citation>
    <scope>NUCLEOTIDE SEQUENCE [LARGE SCALE GENOMIC DNA]</scope>
    <source>
        <strain evidence="9">cv. Victoria</strain>
        <tissue evidence="8">Leaf</tissue>
    </source>
</reference>
<dbReference type="AlphaFoldDB" id="A0A5J9UMB9"/>
<evidence type="ECO:0000313" key="9">
    <source>
        <dbReference type="Proteomes" id="UP000324897"/>
    </source>
</evidence>
<accession>A0A5J9UMB9</accession>
<keyword evidence="9" id="KW-1185">Reference proteome</keyword>
<evidence type="ECO:0000256" key="1">
    <source>
        <dbReference type="ARBA" id="ARBA00008894"/>
    </source>
</evidence>
<gene>
    <name evidence="8" type="ORF">EJB05_27357</name>
</gene>
<evidence type="ECO:0000256" key="4">
    <source>
        <dbReference type="ARBA" id="ARBA00022741"/>
    </source>
</evidence>
<dbReference type="GO" id="GO:0006952">
    <property type="term" value="P:defense response"/>
    <property type="evidence" value="ECO:0007669"/>
    <property type="project" value="UniProtKB-KW"/>
</dbReference>
<dbReference type="Gene3D" id="1.20.5.4130">
    <property type="match status" value="1"/>
</dbReference>
<evidence type="ECO:0000256" key="6">
    <source>
        <dbReference type="SAM" id="MobiDB-lite"/>
    </source>
</evidence>